<dbReference type="PANTHER" id="PTHR21180:SF32">
    <property type="entry name" value="ENDONUCLEASE_EXONUCLEASE_PHOSPHATASE FAMILY DOMAIN-CONTAINING PROTEIN 1"/>
    <property type="match status" value="1"/>
</dbReference>
<reference evidence="5" key="1">
    <citation type="submission" date="2016-10" db="EMBL/GenBank/DDBJ databases">
        <authorList>
            <person name="Varghese N."/>
            <person name="Submissions S."/>
        </authorList>
    </citation>
    <scope>NUCLEOTIDE SEQUENCE [LARGE SCALE GENOMIC DNA]</scope>
    <source>
        <strain evidence="5">DSM 44675</strain>
    </source>
</reference>
<keyword evidence="5" id="KW-1185">Reference proteome</keyword>
<keyword evidence="2" id="KW-0812">Transmembrane</keyword>
<dbReference type="InterPro" id="IPR051675">
    <property type="entry name" value="Endo/Exo/Phosphatase_dom_1"/>
</dbReference>
<keyword evidence="2" id="KW-1133">Transmembrane helix</keyword>
<dbReference type="Pfam" id="PF10531">
    <property type="entry name" value="SLBB"/>
    <property type="match status" value="1"/>
</dbReference>
<dbReference type="AlphaFoldDB" id="A0A1H7S2W2"/>
<evidence type="ECO:0000313" key="4">
    <source>
        <dbReference type="EMBL" id="SEL66961.1"/>
    </source>
</evidence>
<dbReference type="Proteomes" id="UP000198677">
    <property type="component" value="Unassembled WGS sequence"/>
</dbReference>
<protein>
    <submittedName>
        <fullName evidence="4">Competence protein ComEA</fullName>
    </submittedName>
</protein>
<organism evidence="4 5">
    <name type="scientific">Rhodococcus maanshanensis</name>
    <dbReference type="NCBI Taxonomy" id="183556"/>
    <lineage>
        <taxon>Bacteria</taxon>
        <taxon>Bacillati</taxon>
        <taxon>Actinomycetota</taxon>
        <taxon>Actinomycetes</taxon>
        <taxon>Mycobacteriales</taxon>
        <taxon>Nocardiaceae</taxon>
        <taxon>Rhodococcus</taxon>
    </lineage>
</organism>
<feature type="region of interest" description="Disordered" evidence="1">
    <location>
        <begin position="105"/>
        <end position="133"/>
    </location>
</feature>
<dbReference type="SMART" id="SM00278">
    <property type="entry name" value="HhH1"/>
    <property type="match status" value="2"/>
</dbReference>
<dbReference type="GO" id="GO:0003677">
    <property type="term" value="F:DNA binding"/>
    <property type="evidence" value="ECO:0007669"/>
    <property type="project" value="InterPro"/>
</dbReference>
<evidence type="ECO:0000256" key="1">
    <source>
        <dbReference type="SAM" id="MobiDB-lite"/>
    </source>
</evidence>
<dbReference type="Pfam" id="PF12836">
    <property type="entry name" value="HHH_3"/>
    <property type="match status" value="1"/>
</dbReference>
<name>A0A1H7S2W2_9NOCA</name>
<dbReference type="NCBIfam" id="TIGR00426">
    <property type="entry name" value="competence protein ComEA helix-hairpin-helix repeat region"/>
    <property type="match status" value="1"/>
</dbReference>
<dbReference type="EMBL" id="FOAW01000012">
    <property type="protein sequence ID" value="SEL66961.1"/>
    <property type="molecule type" value="Genomic_DNA"/>
</dbReference>
<dbReference type="RefSeq" id="WP_072751022.1">
    <property type="nucleotide sequence ID" value="NZ_FOAW01000012.1"/>
</dbReference>
<dbReference type="InterPro" id="IPR003583">
    <property type="entry name" value="Hlx-hairpin-Hlx_DNA-bd_motif"/>
</dbReference>
<dbReference type="GO" id="GO:0006281">
    <property type="term" value="P:DNA repair"/>
    <property type="evidence" value="ECO:0007669"/>
    <property type="project" value="InterPro"/>
</dbReference>
<evidence type="ECO:0000256" key="2">
    <source>
        <dbReference type="SAM" id="Phobius"/>
    </source>
</evidence>
<sequence>MRSTDETRDRIRQRLEAIAAGGRVDRPATAWGRVEQAEPVPDPGDDDPGLHAPEWLTEQAAPARPRLSPGRGGVMALAAVALVAAVIGGLMAWRDRPVARAVEPVPVVSTESPGQQGDAPTPAPTPAEPAAAPPPAELVVSVVGLVRTAGLVHLPAGARIADALAAAGGARDGADLLGLNLAQRLSDGDQVLVGLAPRDGEPVTVGSATIGAGPAAAGTARPPGQAAPGRVNLNTATEAELDGLPGVGPVTAAAITAWRQANGRFTDVEQLGEVDGIGPARLEKLRALVAV</sequence>
<accession>A0A1H7S2W2</accession>
<feature type="region of interest" description="Disordered" evidence="1">
    <location>
        <begin position="26"/>
        <end position="52"/>
    </location>
</feature>
<dbReference type="InterPro" id="IPR019554">
    <property type="entry name" value="Soluble_ligand-bd"/>
</dbReference>
<dbReference type="GO" id="GO:0015628">
    <property type="term" value="P:protein secretion by the type II secretion system"/>
    <property type="evidence" value="ECO:0007669"/>
    <property type="project" value="TreeGrafter"/>
</dbReference>
<dbReference type="OrthoDB" id="9758724at2"/>
<dbReference type="GO" id="GO:0015627">
    <property type="term" value="C:type II protein secretion system complex"/>
    <property type="evidence" value="ECO:0007669"/>
    <property type="project" value="TreeGrafter"/>
</dbReference>
<feature type="transmembrane region" description="Helical" evidence="2">
    <location>
        <begin position="74"/>
        <end position="93"/>
    </location>
</feature>
<dbReference type="SUPFAM" id="SSF47781">
    <property type="entry name" value="RuvA domain 2-like"/>
    <property type="match status" value="1"/>
</dbReference>
<feature type="compositionally biased region" description="Pro residues" evidence="1">
    <location>
        <begin position="121"/>
        <end position="133"/>
    </location>
</feature>
<feature type="domain" description="Helix-hairpin-helix DNA-binding motif class 1" evidence="3">
    <location>
        <begin position="239"/>
        <end position="258"/>
    </location>
</feature>
<gene>
    <name evidence="4" type="ORF">SAMN05444583_112134</name>
</gene>
<dbReference type="Gene3D" id="1.10.150.320">
    <property type="entry name" value="Photosystem II 12 kDa extrinsic protein"/>
    <property type="match status" value="1"/>
</dbReference>
<dbReference type="InterPro" id="IPR004509">
    <property type="entry name" value="Competence_ComEA_HhH"/>
</dbReference>
<evidence type="ECO:0000259" key="3">
    <source>
        <dbReference type="SMART" id="SM00278"/>
    </source>
</evidence>
<keyword evidence="2" id="KW-0472">Membrane</keyword>
<evidence type="ECO:0000313" key="5">
    <source>
        <dbReference type="Proteomes" id="UP000198677"/>
    </source>
</evidence>
<dbReference type="InterPro" id="IPR010994">
    <property type="entry name" value="RuvA_2-like"/>
</dbReference>
<dbReference type="PANTHER" id="PTHR21180">
    <property type="entry name" value="ENDONUCLEASE/EXONUCLEASE/PHOSPHATASE FAMILY DOMAIN-CONTAINING PROTEIN 1"/>
    <property type="match status" value="1"/>
</dbReference>
<proteinExistence type="predicted"/>
<feature type="domain" description="Helix-hairpin-helix DNA-binding motif class 1" evidence="3">
    <location>
        <begin position="269"/>
        <end position="288"/>
    </location>
</feature>